<dbReference type="GO" id="GO:0006261">
    <property type="term" value="P:DNA-templated DNA replication"/>
    <property type="evidence" value="ECO:0007669"/>
    <property type="project" value="InterPro"/>
</dbReference>
<comment type="caution">
    <text evidence="1">The sequence shown here is derived from an EMBL/GenBank/DDBJ whole genome shotgun (WGS) entry which is preliminary data.</text>
</comment>
<dbReference type="GO" id="GO:0000811">
    <property type="term" value="C:GINS complex"/>
    <property type="evidence" value="ECO:0007669"/>
    <property type="project" value="TreeGrafter"/>
</dbReference>
<dbReference type="GO" id="GO:0000727">
    <property type="term" value="P:double-strand break repair via break-induced replication"/>
    <property type="evidence" value="ECO:0007669"/>
    <property type="project" value="TreeGrafter"/>
</dbReference>
<keyword evidence="2" id="KW-1185">Reference proteome</keyword>
<reference evidence="1" key="1">
    <citation type="journal article" date="2020" name="Ecol. Evol.">
        <title>Genome structure and content of the rice root-knot nematode (Meloidogyne graminicola).</title>
        <authorList>
            <person name="Phan N.T."/>
            <person name="Danchin E.G.J."/>
            <person name="Klopp C."/>
            <person name="Perfus-Barbeoch L."/>
            <person name="Kozlowski D.K."/>
            <person name="Koutsovoulos G.D."/>
            <person name="Lopez-Roques C."/>
            <person name="Bouchez O."/>
            <person name="Zahm M."/>
            <person name="Besnard G."/>
            <person name="Bellafiore S."/>
        </authorList>
    </citation>
    <scope>NUCLEOTIDE SEQUENCE</scope>
    <source>
        <strain evidence="1">VN-18</strain>
    </source>
</reference>
<dbReference type="InterPro" id="IPR038749">
    <property type="entry name" value="Sld5_GINS_A"/>
</dbReference>
<name>A0A8S9ZKK7_9BILA</name>
<evidence type="ECO:0000313" key="2">
    <source>
        <dbReference type="Proteomes" id="UP000605970"/>
    </source>
</evidence>
<dbReference type="Gene3D" id="1.20.58.1030">
    <property type="match status" value="1"/>
</dbReference>
<proteinExistence type="predicted"/>
<organism evidence="1 2">
    <name type="scientific">Meloidogyne graminicola</name>
    <dbReference type="NCBI Taxonomy" id="189291"/>
    <lineage>
        <taxon>Eukaryota</taxon>
        <taxon>Metazoa</taxon>
        <taxon>Ecdysozoa</taxon>
        <taxon>Nematoda</taxon>
        <taxon>Chromadorea</taxon>
        <taxon>Rhabditida</taxon>
        <taxon>Tylenchina</taxon>
        <taxon>Tylenchomorpha</taxon>
        <taxon>Tylenchoidea</taxon>
        <taxon>Meloidogynidae</taxon>
        <taxon>Meloidogyninae</taxon>
        <taxon>Meloidogyne</taxon>
    </lineage>
</organism>
<evidence type="ECO:0000313" key="1">
    <source>
        <dbReference type="EMBL" id="KAF7633839.1"/>
    </source>
</evidence>
<dbReference type="InterPro" id="IPR008591">
    <property type="entry name" value="GINS_Sld5"/>
</dbReference>
<dbReference type="AlphaFoldDB" id="A0A8S9ZKK7"/>
<dbReference type="Proteomes" id="UP000605970">
    <property type="component" value="Unassembled WGS sequence"/>
</dbReference>
<dbReference type="CDD" id="cd11711">
    <property type="entry name" value="GINS_A_Sld5"/>
    <property type="match status" value="1"/>
</dbReference>
<dbReference type="SUPFAM" id="SSF158573">
    <property type="entry name" value="GINS helical bundle-like"/>
    <property type="match status" value="1"/>
</dbReference>
<accession>A0A8S9ZKK7</accession>
<protein>
    <submittedName>
        <fullName evidence="1">DNA replication complex GINS protein SLD5</fullName>
    </submittedName>
</protein>
<dbReference type="InterPro" id="IPR036224">
    <property type="entry name" value="GINS_bundle-like_dom_sf"/>
</dbReference>
<sequence>MSNEFDENIPSTSEDLVQHLNNFENDEDEDVSDEFLTPSEVLKELTQAFLNESVSPKLLPEKLDLVDKMLLQKNLIERMMERNPNKKSLICSMHKMELCRIEYLINSYLRIRLLKIEKNPAQILQEHSDRLKTILAQLKEGNNINSLKSELLDGRELKFAQKLLNSNSMLFDDSFLSKIPASIKWLPVAEDGAENDRVFIEVLKDGVKF</sequence>
<dbReference type="PANTHER" id="PTHR21206:SF0">
    <property type="entry name" value="DNA REPLICATION COMPLEX GINS PROTEIN SLD5"/>
    <property type="match status" value="1"/>
</dbReference>
<dbReference type="OrthoDB" id="338231at2759"/>
<dbReference type="PANTHER" id="PTHR21206">
    <property type="entry name" value="SLD5 PROTEIN"/>
    <property type="match status" value="1"/>
</dbReference>
<gene>
    <name evidence="1" type="ORF">Mgra_00006806</name>
</gene>
<dbReference type="EMBL" id="JABEBT010000069">
    <property type="protein sequence ID" value="KAF7633839.1"/>
    <property type="molecule type" value="Genomic_DNA"/>
</dbReference>